<dbReference type="Pfam" id="PF18708">
    <property type="entry name" value="MapZ_C2"/>
    <property type="match status" value="1"/>
</dbReference>
<organism evidence="5 6">
    <name type="scientific">Streptococcus himalayensis</name>
    <dbReference type="NCBI Taxonomy" id="1888195"/>
    <lineage>
        <taxon>Bacteria</taxon>
        <taxon>Bacillati</taxon>
        <taxon>Bacillota</taxon>
        <taxon>Bacilli</taxon>
        <taxon>Lactobacillales</taxon>
        <taxon>Streptococcaceae</taxon>
        <taxon>Streptococcus</taxon>
    </lineage>
</organism>
<accession>A0A917A8W7</accession>
<keyword evidence="1" id="KW-0132">Cell division</keyword>
<protein>
    <recommendedName>
        <fullName evidence="1">Mid-cell-anchored protein Z</fullName>
    </recommendedName>
</protein>
<dbReference type="GO" id="GO:0005886">
    <property type="term" value="C:plasma membrane"/>
    <property type="evidence" value="ECO:0007669"/>
    <property type="project" value="UniProtKB-SubCell"/>
</dbReference>
<keyword evidence="1" id="KW-1133">Transmembrane helix</keyword>
<feature type="compositionally biased region" description="Low complexity" evidence="2">
    <location>
        <begin position="148"/>
        <end position="166"/>
    </location>
</feature>
<feature type="region of interest" description="Disordered" evidence="2">
    <location>
        <begin position="147"/>
        <end position="167"/>
    </location>
</feature>
<keyword evidence="1" id="KW-0812">Transmembrane</keyword>
<dbReference type="RefSeq" id="WP_068991097.1">
    <property type="nucleotide sequence ID" value="NZ_BMJN01000035.1"/>
</dbReference>
<dbReference type="InterPro" id="IPR041295">
    <property type="entry name" value="MapZ_EC1"/>
</dbReference>
<comment type="function">
    <text evidence="1">Early cell division protein that marks the future cell division site and supports proper FtsZ ring positioning.</text>
</comment>
<comment type="subunit">
    <text evidence="1">Interacts with FtsZ.</text>
</comment>
<dbReference type="InterPro" id="IPR030858">
    <property type="entry name" value="MapZ"/>
</dbReference>
<dbReference type="OrthoDB" id="2199073at2"/>
<comment type="similarity">
    <text evidence="1">Belongs to the MapZ family.</text>
</comment>
<dbReference type="GO" id="GO:0051301">
    <property type="term" value="P:cell division"/>
    <property type="evidence" value="ECO:0007669"/>
    <property type="project" value="UniProtKB-UniRule"/>
</dbReference>
<proteinExistence type="inferred from homology"/>
<feature type="domain" description="MapZ extracellular C-terminal" evidence="4">
    <location>
        <begin position="342"/>
        <end position="420"/>
    </location>
</feature>
<evidence type="ECO:0000259" key="4">
    <source>
        <dbReference type="Pfam" id="PF18708"/>
    </source>
</evidence>
<comment type="subcellular location">
    <subcellularLocation>
        <location evidence="1">Cell membrane</location>
        <topology evidence="1">Single-pass membrane protein</topology>
    </subcellularLocation>
    <text evidence="1">In newborn cells, forms a ring positioned at mid-cell. Soon after cell division starts and the cells begin elongating, the ring splits into two rings that, as elongation proceeds, move along and mark the future division sites.</text>
</comment>
<dbReference type="EMBL" id="BMJN01000035">
    <property type="protein sequence ID" value="GGE35772.1"/>
    <property type="molecule type" value="Genomic_DNA"/>
</dbReference>
<reference evidence="5" key="1">
    <citation type="journal article" date="2014" name="Int. J. Syst. Evol. Microbiol.">
        <title>Complete genome sequence of Corynebacterium casei LMG S-19264T (=DSM 44701T), isolated from a smear-ripened cheese.</title>
        <authorList>
            <consortium name="US DOE Joint Genome Institute (JGI-PGF)"/>
            <person name="Walter F."/>
            <person name="Albersmeier A."/>
            <person name="Kalinowski J."/>
            <person name="Ruckert C."/>
        </authorList>
    </citation>
    <scope>NUCLEOTIDE SEQUENCE</scope>
    <source>
        <strain evidence="5">CGMCC 1.15533</strain>
    </source>
</reference>
<feature type="domain" description="MapZ extracellular" evidence="3">
    <location>
        <begin position="155"/>
        <end position="279"/>
    </location>
</feature>
<keyword evidence="6" id="KW-1185">Reference proteome</keyword>
<reference evidence="5" key="2">
    <citation type="submission" date="2020-09" db="EMBL/GenBank/DDBJ databases">
        <authorList>
            <person name="Sun Q."/>
            <person name="Zhou Y."/>
        </authorList>
    </citation>
    <scope>NUCLEOTIDE SEQUENCE</scope>
    <source>
        <strain evidence="5">CGMCC 1.15533</strain>
    </source>
</reference>
<comment type="caution">
    <text evidence="5">The sequence shown here is derived from an EMBL/GenBank/DDBJ whole genome shotgun (WGS) entry which is preliminary data.</text>
</comment>
<dbReference type="HAMAP" id="MF_01941">
    <property type="entry name" value="MapZ"/>
    <property type="match status" value="1"/>
</dbReference>
<keyword evidence="1" id="KW-1003">Cell membrane</keyword>
<evidence type="ECO:0000256" key="1">
    <source>
        <dbReference type="HAMAP-Rule" id="MF_01941"/>
    </source>
</evidence>
<evidence type="ECO:0000313" key="5">
    <source>
        <dbReference type="EMBL" id="GGE35772.1"/>
    </source>
</evidence>
<keyword evidence="1" id="KW-0472">Membrane</keyword>
<name>A0A917A8W7_9STRE</name>
<evidence type="ECO:0000313" key="6">
    <source>
        <dbReference type="Proteomes" id="UP000660801"/>
    </source>
</evidence>
<keyword evidence="1" id="KW-0131">Cell cycle</keyword>
<dbReference type="InterPro" id="IPR040532">
    <property type="entry name" value="MapZ_C2"/>
</dbReference>
<dbReference type="Pfam" id="PF18041">
    <property type="entry name" value="MapZ_EC1"/>
    <property type="match status" value="1"/>
</dbReference>
<dbReference type="Proteomes" id="UP000660801">
    <property type="component" value="Unassembled WGS sequence"/>
</dbReference>
<gene>
    <name evidence="1 5" type="primary">mapZ</name>
    <name evidence="5" type="ORF">GCM10011510_16380</name>
</gene>
<evidence type="ECO:0000259" key="3">
    <source>
        <dbReference type="Pfam" id="PF18041"/>
    </source>
</evidence>
<dbReference type="AlphaFoldDB" id="A0A917A8W7"/>
<feature type="transmembrane region" description="Helical" evidence="1">
    <location>
        <begin position="118"/>
        <end position="139"/>
    </location>
</feature>
<sequence length="430" mass="46919">MDEKDLKKDLESTLDFEKAKKMTVGQAMRKNEEFEAGVKPNDNVLDKYIKQHEAEIAAGKFDTKVIQSTPVEEVAETAAISDMIQTVREEITTPVIDEIEVEEDDDLVVLPFYKKKRVIYSAVGVLLIALIGGTGYLALNKNQAKPATTATSTTSSSKEQSSSSSTGQTALKEFNDLYDSFFTDANKLALKNSSFGNLDQLKAAVEKLKDSSEYTAAKAKYDSLVKQISAVQSVNSQFETPAITDGVLDTDVRAKSDAQFKEENTGNADLDKVLQSAISLGRSQQVATPAPQTETVEVAAPAPVQPTPAQPAQEVVPSQVQIPGIPVSPIAPVANMQRHLSRVPYNQAAIDDVNNPAWVFNPGILEKILETSRQRGYIKGNDYIIERVNIVNGNGYYNLFKPDGTYLFSMNCKTGYFVGNAKGHADALDY</sequence>
<evidence type="ECO:0000256" key="2">
    <source>
        <dbReference type="SAM" id="MobiDB-lite"/>
    </source>
</evidence>